<evidence type="ECO:0000313" key="7">
    <source>
        <dbReference type="EMBL" id="MCQ5341501.1"/>
    </source>
</evidence>
<dbReference type="GO" id="GO:0016874">
    <property type="term" value="F:ligase activity"/>
    <property type="evidence" value="ECO:0007669"/>
    <property type="project" value="UniProtKB-KW"/>
</dbReference>
<dbReference type="InterPro" id="IPR051533">
    <property type="entry name" value="WaaL-like"/>
</dbReference>
<dbReference type="PROSITE" id="PS51257">
    <property type="entry name" value="PROKAR_LIPOPROTEIN"/>
    <property type="match status" value="1"/>
</dbReference>
<dbReference type="Proteomes" id="UP001206692">
    <property type="component" value="Unassembled WGS sequence"/>
</dbReference>
<feature type="transmembrane region" description="Helical" evidence="5">
    <location>
        <begin position="347"/>
        <end position="366"/>
    </location>
</feature>
<sequence>MAYWRTFQQNYLPYIPIFLLALSCGAGSGTLMTTSFLTHLIVCKKEGIPIMGTLWKKTVVWQTVLAIAIFFGTAAITIPFNGGNPAALFKYIERLVPLVLAVLMARPGKGTFPAVWLGISLSIIWQLGLVAAQPTWQDNRLFGPYTSPNALGSILLTLLPVVLFGVIRYRSLWPKTSFFLALVCITAFVVLLCTGSRNAYFAFFIVFLALLVFCYLGREWLALKVMACLLVLSCLVLGVAAPQFISDRLHRDISQDGRVYLTEVAVQLIEEKPYIGIGLGRWGKVYHERFEAQNPFHEKNIQSPHNIYLQTWNETGIVGLSGFLILILFQLKVFVSSLRAYYRKQGPGFPWLAGFFLPILAIYLFGLFDYDFFNRQTMHLYWFFWGMTIYSWAHYKKETNLL</sequence>
<feature type="transmembrane region" description="Helical" evidence="5">
    <location>
        <begin position="150"/>
        <end position="169"/>
    </location>
</feature>
<evidence type="ECO:0000313" key="8">
    <source>
        <dbReference type="Proteomes" id="UP001206692"/>
    </source>
</evidence>
<keyword evidence="7" id="KW-0436">Ligase</keyword>
<feature type="domain" description="O-antigen ligase-related" evidence="6">
    <location>
        <begin position="183"/>
        <end position="324"/>
    </location>
</feature>
<feature type="transmembrane region" description="Helical" evidence="5">
    <location>
        <begin position="199"/>
        <end position="216"/>
    </location>
</feature>
<dbReference type="EMBL" id="JANGEW010000001">
    <property type="protein sequence ID" value="MCQ5341501.1"/>
    <property type="molecule type" value="Genomic_DNA"/>
</dbReference>
<evidence type="ECO:0000256" key="4">
    <source>
        <dbReference type="ARBA" id="ARBA00023136"/>
    </source>
</evidence>
<dbReference type="RefSeq" id="WP_062412889.1">
    <property type="nucleotide sequence ID" value="NZ_JAJCIO010000001.1"/>
</dbReference>
<evidence type="ECO:0000256" key="5">
    <source>
        <dbReference type="SAM" id="Phobius"/>
    </source>
</evidence>
<feature type="transmembrane region" description="Helical" evidence="5">
    <location>
        <begin position="176"/>
        <end position="193"/>
    </location>
</feature>
<gene>
    <name evidence="7" type="ORF">NE675_00420</name>
</gene>
<proteinExistence type="predicted"/>
<evidence type="ECO:0000259" key="6">
    <source>
        <dbReference type="Pfam" id="PF04932"/>
    </source>
</evidence>
<reference evidence="7 8" key="1">
    <citation type="submission" date="2022-06" db="EMBL/GenBank/DDBJ databases">
        <title>Isolation of gut microbiota from human fecal samples.</title>
        <authorList>
            <person name="Pamer E.G."/>
            <person name="Barat B."/>
            <person name="Waligurski E."/>
            <person name="Medina S."/>
            <person name="Paddock L."/>
            <person name="Mostad J."/>
        </authorList>
    </citation>
    <scope>NUCLEOTIDE SEQUENCE [LARGE SCALE GENOMIC DNA]</scope>
    <source>
        <strain evidence="7 8">DFI.1.1</strain>
    </source>
</reference>
<keyword evidence="3 5" id="KW-1133">Transmembrane helix</keyword>
<feature type="transmembrane region" description="Helical" evidence="5">
    <location>
        <begin position="316"/>
        <end position="335"/>
    </location>
</feature>
<comment type="caution">
    <text evidence="7">The sequence shown here is derived from an EMBL/GenBank/DDBJ whole genome shotgun (WGS) entry which is preliminary data.</text>
</comment>
<feature type="transmembrane region" description="Helical" evidence="5">
    <location>
        <begin position="59"/>
        <end position="80"/>
    </location>
</feature>
<name>A0ABT1SNS8_9FIRM</name>
<keyword evidence="8" id="KW-1185">Reference proteome</keyword>
<comment type="subcellular location">
    <subcellularLocation>
        <location evidence="1">Membrane</location>
        <topology evidence="1">Multi-pass membrane protein</topology>
    </subcellularLocation>
</comment>
<evidence type="ECO:0000256" key="3">
    <source>
        <dbReference type="ARBA" id="ARBA00022989"/>
    </source>
</evidence>
<accession>A0ABT1SNS8</accession>
<evidence type="ECO:0000256" key="1">
    <source>
        <dbReference type="ARBA" id="ARBA00004141"/>
    </source>
</evidence>
<dbReference type="InterPro" id="IPR007016">
    <property type="entry name" value="O-antigen_ligase-rel_domated"/>
</dbReference>
<keyword evidence="4 5" id="KW-0472">Membrane</keyword>
<keyword evidence="2 5" id="KW-0812">Transmembrane</keyword>
<feature type="transmembrane region" description="Helical" evidence="5">
    <location>
        <begin position="112"/>
        <end position="130"/>
    </location>
</feature>
<feature type="transmembrane region" description="Helical" evidence="5">
    <location>
        <begin position="12"/>
        <end position="38"/>
    </location>
</feature>
<evidence type="ECO:0000256" key="2">
    <source>
        <dbReference type="ARBA" id="ARBA00022692"/>
    </source>
</evidence>
<dbReference type="Pfam" id="PF04932">
    <property type="entry name" value="Wzy_C"/>
    <property type="match status" value="1"/>
</dbReference>
<dbReference type="PANTHER" id="PTHR37422">
    <property type="entry name" value="TEICHURONIC ACID BIOSYNTHESIS PROTEIN TUAE"/>
    <property type="match status" value="1"/>
</dbReference>
<feature type="transmembrane region" description="Helical" evidence="5">
    <location>
        <begin position="223"/>
        <end position="245"/>
    </location>
</feature>
<feature type="transmembrane region" description="Helical" evidence="5">
    <location>
        <begin position="378"/>
        <end position="395"/>
    </location>
</feature>
<dbReference type="PANTHER" id="PTHR37422:SF13">
    <property type="entry name" value="LIPOPOLYSACCHARIDE BIOSYNTHESIS PROTEIN PA4999-RELATED"/>
    <property type="match status" value="1"/>
</dbReference>
<organism evidence="7 8">
    <name type="scientific">Megasphaera massiliensis</name>
    <dbReference type="NCBI Taxonomy" id="1232428"/>
    <lineage>
        <taxon>Bacteria</taxon>
        <taxon>Bacillati</taxon>
        <taxon>Bacillota</taxon>
        <taxon>Negativicutes</taxon>
        <taxon>Veillonellales</taxon>
        <taxon>Veillonellaceae</taxon>
        <taxon>Megasphaera</taxon>
    </lineage>
</organism>
<protein>
    <submittedName>
        <fullName evidence="7">O-antigen ligase family protein</fullName>
    </submittedName>
</protein>